<dbReference type="RefSeq" id="WP_183388771.1">
    <property type="nucleotide sequence ID" value="NZ_JACHXM010000020.1"/>
</dbReference>
<reference evidence="1 2" key="1">
    <citation type="submission" date="2020-08" db="EMBL/GenBank/DDBJ databases">
        <title>Genomic Encyclopedia of Type Strains, Phase III (KMG-III): the genomes of soil and plant-associated and newly described type strains.</title>
        <authorList>
            <person name="Whitman W."/>
        </authorList>
    </citation>
    <scope>NUCLEOTIDE SEQUENCE [LARGE SCALE GENOMIC DNA]</scope>
    <source>
        <strain evidence="1 2">CECT 5995</strain>
    </source>
</reference>
<comment type="caution">
    <text evidence="1">The sequence shown here is derived from an EMBL/GenBank/DDBJ whole genome shotgun (WGS) entry which is preliminary data.</text>
</comment>
<dbReference type="EMBL" id="JACHXM010000020">
    <property type="protein sequence ID" value="MBB3142398.1"/>
    <property type="molecule type" value="Genomic_DNA"/>
</dbReference>
<organism evidence="1 2">
    <name type="scientific">Halomonas organivorans</name>
    <dbReference type="NCBI Taxonomy" id="257772"/>
    <lineage>
        <taxon>Bacteria</taxon>
        <taxon>Pseudomonadati</taxon>
        <taxon>Pseudomonadota</taxon>
        <taxon>Gammaproteobacteria</taxon>
        <taxon>Oceanospirillales</taxon>
        <taxon>Halomonadaceae</taxon>
        <taxon>Halomonas</taxon>
    </lineage>
</organism>
<evidence type="ECO:0000313" key="1">
    <source>
        <dbReference type="EMBL" id="MBB3142398.1"/>
    </source>
</evidence>
<proteinExistence type="predicted"/>
<accession>A0A7W5G6C7</accession>
<protein>
    <submittedName>
        <fullName evidence="1">Uncharacterized protein</fullName>
    </submittedName>
</protein>
<dbReference type="Proteomes" id="UP000525987">
    <property type="component" value="Unassembled WGS sequence"/>
</dbReference>
<dbReference type="PROSITE" id="PS51257">
    <property type="entry name" value="PROKAR_LIPOPROTEIN"/>
    <property type="match status" value="1"/>
</dbReference>
<keyword evidence="2" id="KW-1185">Reference proteome</keyword>
<dbReference type="AlphaFoldDB" id="A0A7W5G6C7"/>
<sequence>MWRGAGVVLLALLAGCQAVPSQLPVGEPAPAEACRWERSSDVPPVTLNRVVAALEADGFLIRHTEAALGLVSAERSERTVFHGAPEPDIFVLGGSRSRFGHGVFIGGGFGVGVLDDEATEIQRVSVVVGADTVRVSRDIQLFDWRGELRRSRTASDASFCRELHDAIRRQPGEGA</sequence>
<evidence type="ECO:0000313" key="2">
    <source>
        <dbReference type="Proteomes" id="UP000525987"/>
    </source>
</evidence>
<gene>
    <name evidence="1" type="ORF">FHR96_003287</name>
</gene>
<name>A0A7W5G6C7_9GAMM</name>